<comment type="caution">
    <text evidence="2">The sequence shown here is derived from an EMBL/GenBank/DDBJ whole genome shotgun (WGS) entry which is preliminary data.</text>
</comment>
<evidence type="ECO:0000256" key="1">
    <source>
        <dbReference type="SAM" id="MobiDB-lite"/>
    </source>
</evidence>
<dbReference type="EMBL" id="SRLO01006766">
    <property type="protein sequence ID" value="TNN28552.1"/>
    <property type="molecule type" value="Genomic_DNA"/>
</dbReference>
<evidence type="ECO:0000313" key="2">
    <source>
        <dbReference type="EMBL" id="TNN28552.1"/>
    </source>
</evidence>
<feature type="compositionally biased region" description="Pro residues" evidence="1">
    <location>
        <begin position="87"/>
        <end position="98"/>
    </location>
</feature>
<name>A0A4Z2EJN3_9TELE</name>
<evidence type="ECO:0000313" key="3">
    <source>
        <dbReference type="Proteomes" id="UP000314294"/>
    </source>
</evidence>
<protein>
    <submittedName>
        <fullName evidence="2">Uncharacterized protein</fullName>
    </submittedName>
</protein>
<dbReference type="Proteomes" id="UP000314294">
    <property type="component" value="Unassembled WGS sequence"/>
</dbReference>
<feature type="region of interest" description="Disordered" evidence="1">
    <location>
        <begin position="69"/>
        <end position="98"/>
    </location>
</feature>
<dbReference type="OrthoDB" id="8016097at2759"/>
<feature type="compositionally biased region" description="Basic and acidic residues" evidence="1">
    <location>
        <begin position="69"/>
        <end position="79"/>
    </location>
</feature>
<proteinExistence type="predicted"/>
<accession>A0A4Z2EJN3</accession>
<sequence>MLSTETSCCLADPWCWWGQHTGSGLKPATLEPNVGPPGTQRLEGMQSDPEEELMNSLGQILARIEAMRQEQAEENRRFLESLQGPPTLRPTPVPQDPS</sequence>
<gene>
    <name evidence="2" type="ORF">EYF80_061300</name>
</gene>
<organism evidence="2 3">
    <name type="scientific">Liparis tanakae</name>
    <name type="common">Tanaka's snailfish</name>
    <dbReference type="NCBI Taxonomy" id="230148"/>
    <lineage>
        <taxon>Eukaryota</taxon>
        <taxon>Metazoa</taxon>
        <taxon>Chordata</taxon>
        <taxon>Craniata</taxon>
        <taxon>Vertebrata</taxon>
        <taxon>Euteleostomi</taxon>
        <taxon>Actinopterygii</taxon>
        <taxon>Neopterygii</taxon>
        <taxon>Teleostei</taxon>
        <taxon>Neoteleostei</taxon>
        <taxon>Acanthomorphata</taxon>
        <taxon>Eupercaria</taxon>
        <taxon>Perciformes</taxon>
        <taxon>Cottioidei</taxon>
        <taxon>Cottales</taxon>
        <taxon>Liparidae</taxon>
        <taxon>Liparis</taxon>
    </lineage>
</organism>
<keyword evidence="3" id="KW-1185">Reference proteome</keyword>
<reference evidence="2 3" key="1">
    <citation type="submission" date="2019-03" db="EMBL/GenBank/DDBJ databases">
        <title>First draft genome of Liparis tanakae, snailfish: a comprehensive survey of snailfish specific genes.</title>
        <authorList>
            <person name="Kim W."/>
            <person name="Song I."/>
            <person name="Jeong J.-H."/>
            <person name="Kim D."/>
            <person name="Kim S."/>
            <person name="Ryu S."/>
            <person name="Song J.Y."/>
            <person name="Lee S.K."/>
        </authorList>
    </citation>
    <scope>NUCLEOTIDE SEQUENCE [LARGE SCALE GENOMIC DNA]</scope>
    <source>
        <tissue evidence="2">Muscle</tissue>
    </source>
</reference>
<dbReference type="AlphaFoldDB" id="A0A4Z2EJN3"/>